<dbReference type="SUPFAM" id="SSF52540">
    <property type="entry name" value="P-loop containing nucleoside triphosphate hydrolases"/>
    <property type="match status" value="1"/>
</dbReference>
<dbReference type="STRING" id="877500.GCA_000935065_02549"/>
<dbReference type="PROSITE" id="PS50929">
    <property type="entry name" value="ABC_TM1F"/>
    <property type="match status" value="1"/>
</dbReference>
<feature type="domain" description="ABC transporter" evidence="8">
    <location>
        <begin position="332"/>
        <end position="546"/>
    </location>
</feature>
<keyword evidence="11" id="KW-1185">Reference proteome</keyword>
<protein>
    <submittedName>
        <fullName evidence="10">ABC transporter ATP-binding protein</fullName>
    </submittedName>
</protein>
<accession>A0A4Q0Y5A7</accession>
<evidence type="ECO:0000259" key="9">
    <source>
        <dbReference type="PROSITE" id="PS50929"/>
    </source>
</evidence>
<dbReference type="Gene3D" id="3.40.50.300">
    <property type="entry name" value="P-loop containing nucleotide triphosphate hydrolases"/>
    <property type="match status" value="1"/>
</dbReference>
<evidence type="ECO:0000256" key="6">
    <source>
        <dbReference type="ARBA" id="ARBA00023136"/>
    </source>
</evidence>
<dbReference type="SMART" id="SM00382">
    <property type="entry name" value="AAA"/>
    <property type="match status" value="1"/>
</dbReference>
<dbReference type="OrthoDB" id="5288404at2"/>
<dbReference type="Gene3D" id="1.20.1560.10">
    <property type="entry name" value="ABC transporter type 1, transmembrane domain"/>
    <property type="match status" value="1"/>
</dbReference>
<evidence type="ECO:0000256" key="4">
    <source>
        <dbReference type="ARBA" id="ARBA00022840"/>
    </source>
</evidence>
<feature type="transmembrane region" description="Helical" evidence="7">
    <location>
        <begin position="277"/>
        <end position="301"/>
    </location>
</feature>
<dbReference type="PROSITE" id="PS00211">
    <property type="entry name" value="ABC_TRANSPORTER_1"/>
    <property type="match status" value="1"/>
</dbReference>
<dbReference type="GO" id="GO:0005524">
    <property type="term" value="F:ATP binding"/>
    <property type="evidence" value="ECO:0007669"/>
    <property type="project" value="UniProtKB-KW"/>
</dbReference>
<dbReference type="InterPro" id="IPR036640">
    <property type="entry name" value="ABC1_TM_sf"/>
</dbReference>
<dbReference type="InterPro" id="IPR003593">
    <property type="entry name" value="AAA+_ATPase"/>
</dbReference>
<dbReference type="InterPro" id="IPR039421">
    <property type="entry name" value="Type_1_exporter"/>
</dbReference>
<dbReference type="PANTHER" id="PTHR43394">
    <property type="entry name" value="ATP-DEPENDENT PERMEASE MDL1, MITOCHONDRIAL"/>
    <property type="match status" value="1"/>
</dbReference>
<evidence type="ECO:0000256" key="1">
    <source>
        <dbReference type="ARBA" id="ARBA00004651"/>
    </source>
</evidence>
<feature type="domain" description="ABC transmembrane type-1" evidence="9">
    <location>
        <begin position="21"/>
        <end position="303"/>
    </location>
</feature>
<dbReference type="GO" id="GO:0005886">
    <property type="term" value="C:plasma membrane"/>
    <property type="evidence" value="ECO:0007669"/>
    <property type="project" value="UniProtKB-SubCell"/>
</dbReference>
<comment type="subcellular location">
    <subcellularLocation>
        <location evidence="1">Cell membrane</location>
        <topology evidence="1">Multi-pass membrane protein</topology>
    </subcellularLocation>
</comment>
<dbReference type="RefSeq" id="WP_129080959.1">
    <property type="nucleotide sequence ID" value="NZ_CP041070.1"/>
</dbReference>
<dbReference type="AlphaFoldDB" id="A0A4Q0Y5A7"/>
<feature type="transmembrane region" description="Helical" evidence="7">
    <location>
        <begin position="240"/>
        <end position="265"/>
    </location>
</feature>
<name>A0A4Q0Y5A7_9BACT</name>
<feature type="transmembrane region" description="Helical" evidence="7">
    <location>
        <begin position="53"/>
        <end position="74"/>
    </location>
</feature>
<evidence type="ECO:0000256" key="7">
    <source>
        <dbReference type="SAM" id="Phobius"/>
    </source>
</evidence>
<keyword evidence="2 7" id="KW-0812">Transmembrane</keyword>
<keyword evidence="3" id="KW-0547">Nucleotide-binding</keyword>
<evidence type="ECO:0000256" key="3">
    <source>
        <dbReference type="ARBA" id="ARBA00022741"/>
    </source>
</evidence>
<sequence length="546" mass="62998">MKNQITQILYPLLKKNKRGFFTIFIFSIIVSLGGAFQPYIIQNIIDNALIKQNLYLLYILVGLSFFLALILISIRSVNEIFYTNFSMNILFTFRQKVFKKLFLHKKSFLNTFHSADLMTRVQGDINELQRFFTDSFLALFSTFLSLIIISCIIYSYNIKLMLLILVFLPIEFMCVKPLYKYMHNSTKDMREKTSDTTKFFVQSLQNLTFFKTLGAQNFILNSLDDVQEEYKKTVIKNKKLNIVFTQIPALISLLGKTIILAYGGYLTIKGELKIGELVAFLTYFGMLLSPVHTVLGILNNIPKVKVSLKRVSEILPKKEENATSLDGQNYDLKVKKLSFSYNKNRIFEDINLDIKENQKIALIGKNGKGKSTLTDLLCSIENPTSGEIFIGSTNIVEKNIKNIADYIVKMEQIPVMFDGTLKENLLLSNKNIEDEKIINVLKLVKMYDWYKSLENGLDSRLIEAGRNLSVGQKQRLSLARILLLKPKIVILDEFTSSIDKEDTKWFFENIDKLFSDMTVIVITHQLDMLDIFDFVYTIEDKKIKRS</sequence>
<feature type="transmembrane region" description="Helical" evidence="7">
    <location>
        <begin position="162"/>
        <end position="179"/>
    </location>
</feature>
<dbReference type="GO" id="GO:0015421">
    <property type="term" value="F:ABC-type oligopeptide transporter activity"/>
    <property type="evidence" value="ECO:0007669"/>
    <property type="project" value="TreeGrafter"/>
</dbReference>
<dbReference type="InterPro" id="IPR027417">
    <property type="entry name" value="P-loop_NTPase"/>
</dbReference>
<proteinExistence type="predicted"/>
<evidence type="ECO:0000313" key="10">
    <source>
        <dbReference type="EMBL" id="RXJ64544.1"/>
    </source>
</evidence>
<dbReference type="SUPFAM" id="SSF90123">
    <property type="entry name" value="ABC transporter transmembrane region"/>
    <property type="match status" value="1"/>
</dbReference>
<dbReference type="CDD" id="cd07346">
    <property type="entry name" value="ABC_6TM_exporters"/>
    <property type="match status" value="1"/>
</dbReference>
<dbReference type="InterPro" id="IPR003439">
    <property type="entry name" value="ABC_transporter-like_ATP-bd"/>
</dbReference>
<evidence type="ECO:0000256" key="2">
    <source>
        <dbReference type="ARBA" id="ARBA00022692"/>
    </source>
</evidence>
<feature type="transmembrane region" description="Helical" evidence="7">
    <location>
        <begin position="20"/>
        <end position="41"/>
    </location>
</feature>
<keyword evidence="5 7" id="KW-1133">Transmembrane helix</keyword>
<evidence type="ECO:0000259" key="8">
    <source>
        <dbReference type="PROSITE" id="PS50893"/>
    </source>
</evidence>
<dbReference type="Pfam" id="PF00664">
    <property type="entry name" value="ABC_membrane"/>
    <property type="match status" value="1"/>
</dbReference>
<dbReference type="InterPro" id="IPR011527">
    <property type="entry name" value="ABC1_TM_dom"/>
</dbReference>
<dbReference type="GO" id="GO:0016887">
    <property type="term" value="F:ATP hydrolysis activity"/>
    <property type="evidence" value="ECO:0007669"/>
    <property type="project" value="InterPro"/>
</dbReference>
<evidence type="ECO:0000256" key="5">
    <source>
        <dbReference type="ARBA" id="ARBA00022989"/>
    </source>
</evidence>
<organism evidence="10 11">
    <name type="scientific">Halarcobacter anaerophilus</name>
    <dbReference type="NCBI Taxonomy" id="877500"/>
    <lineage>
        <taxon>Bacteria</taxon>
        <taxon>Pseudomonadati</taxon>
        <taxon>Campylobacterota</taxon>
        <taxon>Epsilonproteobacteria</taxon>
        <taxon>Campylobacterales</taxon>
        <taxon>Arcobacteraceae</taxon>
        <taxon>Halarcobacter</taxon>
    </lineage>
</organism>
<reference evidence="10 11" key="1">
    <citation type="submission" date="2017-10" db="EMBL/GenBank/DDBJ databases">
        <title>Genomics of the genus Arcobacter.</title>
        <authorList>
            <person name="Perez-Cataluna A."/>
            <person name="Figueras M.J."/>
        </authorList>
    </citation>
    <scope>NUCLEOTIDE SEQUENCE [LARGE SCALE GENOMIC DNA]</scope>
    <source>
        <strain evidence="10 11">DSM 24636</strain>
    </source>
</reference>
<dbReference type="PANTHER" id="PTHR43394:SF1">
    <property type="entry name" value="ATP-BINDING CASSETTE SUB-FAMILY B MEMBER 10, MITOCHONDRIAL"/>
    <property type="match status" value="1"/>
</dbReference>
<keyword evidence="6 7" id="KW-0472">Membrane</keyword>
<gene>
    <name evidence="10" type="ORF">CRV06_00885</name>
</gene>
<comment type="caution">
    <text evidence="10">The sequence shown here is derived from an EMBL/GenBank/DDBJ whole genome shotgun (WGS) entry which is preliminary data.</text>
</comment>
<keyword evidence="4 10" id="KW-0067">ATP-binding</keyword>
<dbReference type="Proteomes" id="UP000290191">
    <property type="component" value="Unassembled WGS sequence"/>
</dbReference>
<feature type="transmembrane region" description="Helical" evidence="7">
    <location>
        <begin position="136"/>
        <end position="156"/>
    </location>
</feature>
<dbReference type="PROSITE" id="PS50893">
    <property type="entry name" value="ABC_TRANSPORTER_2"/>
    <property type="match status" value="1"/>
</dbReference>
<dbReference type="Pfam" id="PF00005">
    <property type="entry name" value="ABC_tran"/>
    <property type="match status" value="1"/>
</dbReference>
<dbReference type="InterPro" id="IPR017871">
    <property type="entry name" value="ABC_transporter-like_CS"/>
</dbReference>
<evidence type="ECO:0000313" key="11">
    <source>
        <dbReference type="Proteomes" id="UP000290191"/>
    </source>
</evidence>
<dbReference type="EMBL" id="PDKO01000001">
    <property type="protein sequence ID" value="RXJ64544.1"/>
    <property type="molecule type" value="Genomic_DNA"/>
</dbReference>